<feature type="compositionally biased region" description="Low complexity" evidence="1">
    <location>
        <begin position="180"/>
        <end position="201"/>
    </location>
</feature>
<accession>A0A2X4TU68</accession>
<dbReference type="Proteomes" id="UP000249091">
    <property type="component" value="Chromosome 1"/>
</dbReference>
<gene>
    <name evidence="2" type="ORF">NCTC10994_01321</name>
</gene>
<dbReference type="AlphaFoldDB" id="A0A2X4TU68"/>
<feature type="compositionally biased region" description="Basic residues" evidence="1">
    <location>
        <begin position="303"/>
        <end position="322"/>
    </location>
</feature>
<evidence type="ECO:0000313" key="2">
    <source>
        <dbReference type="EMBL" id="SQI29929.1"/>
    </source>
</evidence>
<organism evidence="2 3">
    <name type="scientific">Rhodococcus coprophilus</name>
    <dbReference type="NCBI Taxonomy" id="38310"/>
    <lineage>
        <taxon>Bacteria</taxon>
        <taxon>Bacillati</taxon>
        <taxon>Actinomycetota</taxon>
        <taxon>Actinomycetes</taxon>
        <taxon>Mycobacteriales</taxon>
        <taxon>Nocardiaceae</taxon>
        <taxon>Rhodococcus</taxon>
    </lineage>
</organism>
<feature type="compositionally biased region" description="Polar residues" evidence="1">
    <location>
        <begin position="326"/>
        <end position="351"/>
    </location>
</feature>
<dbReference type="KEGG" id="rcr:NCTC10994_01321"/>
<evidence type="ECO:0000256" key="1">
    <source>
        <dbReference type="SAM" id="MobiDB-lite"/>
    </source>
</evidence>
<feature type="region of interest" description="Disordered" evidence="1">
    <location>
        <begin position="294"/>
        <end position="383"/>
    </location>
</feature>
<feature type="region of interest" description="Disordered" evidence="1">
    <location>
        <begin position="122"/>
        <end position="219"/>
    </location>
</feature>
<proteinExistence type="predicted"/>
<dbReference type="EMBL" id="LS483468">
    <property type="protein sequence ID" value="SQI29929.1"/>
    <property type="molecule type" value="Genomic_DNA"/>
</dbReference>
<name>A0A2X4TU68_9NOCA</name>
<protein>
    <submittedName>
        <fullName evidence="2">Uncharacterized protein</fullName>
    </submittedName>
</protein>
<reference evidence="2 3" key="1">
    <citation type="submission" date="2018-06" db="EMBL/GenBank/DDBJ databases">
        <authorList>
            <consortium name="Pathogen Informatics"/>
            <person name="Doyle S."/>
        </authorList>
    </citation>
    <scope>NUCLEOTIDE SEQUENCE [LARGE SCALE GENOMIC DNA]</scope>
    <source>
        <strain evidence="2 3">NCTC10994</strain>
    </source>
</reference>
<sequence>MSRKRRSSRRTAPTLPPRLSSALRFQEGRFPSQGVSADSGSYRFTVRHTGNSWSLRIYEFESDVGVRTPSTFAIHVLERSTKEECIAIACAFHNLGDSYNEFSFGYRSRLDQAVADVSGTAAGRRSLSANHKDPSPSVAQPVRPPATGSSTSPDHVQTRSNASPSVPPRARPRPARPRSNDPSNTPIIATRSKGRSASRGGARAERSGPHTESPLSQPVYVELRPDRFHTTPYCSETYPIRYWCPAEKAHRSRLNACKKCAGNLDGALRAQLGVITSGERSRLSLPKLHTFHHREYKGERPSRPRRRVKGKQLGKQTKRNRRTPSDDGNTTTFGPPTSVQDVRFTHQSSLGWGTASFGQHPEEFLGSPTDDDHDWRGGSALYE</sequence>
<keyword evidence="3" id="KW-1185">Reference proteome</keyword>
<evidence type="ECO:0000313" key="3">
    <source>
        <dbReference type="Proteomes" id="UP000249091"/>
    </source>
</evidence>